<dbReference type="InterPro" id="IPR008250">
    <property type="entry name" value="ATPase_P-typ_transduc_dom_A_sf"/>
</dbReference>
<evidence type="ECO:0000256" key="2">
    <source>
        <dbReference type="ARBA" id="ARBA00022692"/>
    </source>
</evidence>
<feature type="domain" description="Cation-transporting P-type ATPase C-terminal" evidence="10">
    <location>
        <begin position="1325"/>
        <end position="1473"/>
    </location>
</feature>
<evidence type="ECO:0000256" key="8">
    <source>
        <dbReference type="SAM" id="Phobius"/>
    </source>
</evidence>
<gene>
    <name evidence="11" type="ORF">RHRU231_90020</name>
</gene>
<dbReference type="PRINTS" id="PR00120">
    <property type="entry name" value="HATPASE"/>
</dbReference>
<dbReference type="RefSeq" id="WP_230831663.1">
    <property type="nucleotide sequence ID" value="NZ_JAJNCM010000007.1"/>
</dbReference>
<proteinExistence type="predicted"/>
<dbReference type="GO" id="GO:0005886">
    <property type="term" value="C:plasma membrane"/>
    <property type="evidence" value="ECO:0007669"/>
    <property type="project" value="UniProtKB-SubCell"/>
</dbReference>
<keyword evidence="3" id="KW-1278">Translocase</keyword>
<dbReference type="PRINTS" id="PR00119">
    <property type="entry name" value="CATATPASE"/>
</dbReference>
<evidence type="ECO:0000256" key="4">
    <source>
        <dbReference type="ARBA" id="ARBA00022989"/>
    </source>
</evidence>
<dbReference type="GO" id="GO:0016887">
    <property type="term" value="F:ATP hydrolysis activity"/>
    <property type="evidence" value="ECO:0007669"/>
    <property type="project" value="InterPro"/>
</dbReference>
<dbReference type="PANTHER" id="PTHR42861">
    <property type="entry name" value="CALCIUM-TRANSPORTING ATPASE"/>
    <property type="match status" value="1"/>
</dbReference>
<evidence type="ECO:0000313" key="11">
    <source>
        <dbReference type="EMBL" id="CDZ91935.1"/>
    </source>
</evidence>
<dbReference type="InterPro" id="IPR023298">
    <property type="entry name" value="ATPase_P-typ_TM_dom_sf"/>
</dbReference>
<dbReference type="NCBIfam" id="TIGR01494">
    <property type="entry name" value="ATPase_P-type"/>
    <property type="match status" value="2"/>
</dbReference>
<evidence type="ECO:0000259" key="10">
    <source>
        <dbReference type="Pfam" id="PF00689"/>
    </source>
</evidence>
<dbReference type="Gene3D" id="1.20.1110.10">
    <property type="entry name" value="Calcium-transporting ATPase, transmembrane domain"/>
    <property type="match status" value="1"/>
</dbReference>
<evidence type="ECO:0000259" key="9">
    <source>
        <dbReference type="Pfam" id="PF00122"/>
    </source>
</evidence>
<keyword evidence="4 8" id="KW-1133">Transmembrane helix</keyword>
<dbReference type="Pfam" id="PF00689">
    <property type="entry name" value="Cation_ATPase_C"/>
    <property type="match status" value="1"/>
</dbReference>
<dbReference type="Pfam" id="PF00122">
    <property type="entry name" value="E1-E2_ATPase"/>
    <property type="match status" value="1"/>
</dbReference>
<comment type="subcellular location">
    <subcellularLocation>
        <location evidence="1">Cell membrane</location>
        <topology evidence="1">Multi-pass membrane protein</topology>
    </subcellularLocation>
</comment>
<dbReference type="GO" id="GO:0005524">
    <property type="term" value="F:ATP binding"/>
    <property type="evidence" value="ECO:0007669"/>
    <property type="project" value="InterPro"/>
</dbReference>
<evidence type="ECO:0000256" key="5">
    <source>
        <dbReference type="ARBA" id="ARBA00023136"/>
    </source>
</evidence>
<dbReference type="SFLD" id="SFLDS00003">
    <property type="entry name" value="Haloacid_Dehalogenase"/>
    <property type="match status" value="1"/>
</dbReference>
<dbReference type="InterPro" id="IPR023214">
    <property type="entry name" value="HAD_sf"/>
</dbReference>
<dbReference type="InterPro" id="IPR023299">
    <property type="entry name" value="ATPase_P-typ_cyto_dom_N"/>
</dbReference>
<dbReference type="Gene3D" id="3.40.50.1000">
    <property type="entry name" value="HAD superfamily/HAD-like"/>
    <property type="match status" value="1"/>
</dbReference>
<dbReference type="Gene3D" id="2.70.150.10">
    <property type="entry name" value="Calcium-transporting ATPase, cytoplasmic transduction domain A"/>
    <property type="match status" value="1"/>
</dbReference>
<dbReference type="InterPro" id="IPR044492">
    <property type="entry name" value="P_typ_ATPase_HD_dom"/>
</dbReference>
<dbReference type="SUPFAM" id="SSF81660">
    <property type="entry name" value="Metal cation-transporting ATPase, ATP-binding domain N"/>
    <property type="match status" value="1"/>
</dbReference>
<dbReference type="SUPFAM" id="SSF81665">
    <property type="entry name" value="Calcium ATPase, transmembrane domain M"/>
    <property type="match status" value="1"/>
</dbReference>
<dbReference type="Gene3D" id="3.40.1110.10">
    <property type="entry name" value="Calcium-transporting ATPase, cytoplasmic domain N"/>
    <property type="match status" value="1"/>
</dbReference>
<dbReference type="SUPFAM" id="SSF81653">
    <property type="entry name" value="Calcium ATPase, transduction domain A"/>
    <property type="match status" value="1"/>
</dbReference>
<feature type="region of interest" description="Disordered" evidence="7">
    <location>
        <begin position="1496"/>
        <end position="1519"/>
    </location>
</feature>
<dbReference type="InterPro" id="IPR001757">
    <property type="entry name" value="P_typ_ATPase"/>
</dbReference>
<keyword evidence="5 8" id="KW-0472">Membrane</keyword>
<dbReference type="InterPro" id="IPR059000">
    <property type="entry name" value="ATPase_P-type_domA"/>
</dbReference>
<evidence type="ECO:0000256" key="7">
    <source>
        <dbReference type="SAM" id="MobiDB-lite"/>
    </source>
</evidence>
<evidence type="ECO:0000313" key="12">
    <source>
        <dbReference type="Proteomes" id="UP000042997"/>
    </source>
</evidence>
<dbReference type="eggNOG" id="COG0474">
    <property type="taxonomic scope" value="Bacteria"/>
</dbReference>
<dbReference type="Pfam" id="PF00702">
    <property type="entry name" value="Hydrolase"/>
    <property type="match status" value="1"/>
</dbReference>
<feature type="domain" description="P-type ATPase A" evidence="9">
    <location>
        <begin position="779"/>
        <end position="879"/>
    </location>
</feature>
<reference evidence="11 12" key="1">
    <citation type="journal article" date="2014" name="Genome Announc.">
        <title>Draft Genome Sequence of Propane- and Butane-Oxidizing Actinobacterium Rhodococcus ruber IEGM 231.</title>
        <authorList>
            <person name="Ivshina I.B."/>
            <person name="Kuyukina M.S."/>
            <person name="Krivoruchko A.V."/>
            <person name="Barbe V."/>
            <person name="Fischer C."/>
        </authorList>
    </citation>
    <scope>NUCLEOTIDE SEQUENCE [LARGE SCALE GENOMIC DNA]</scope>
</reference>
<dbReference type="InterPro" id="IPR036412">
    <property type="entry name" value="HAD-like_sf"/>
</dbReference>
<name>A0A098BUP9_9NOCA</name>
<dbReference type="SUPFAM" id="SSF56784">
    <property type="entry name" value="HAD-like"/>
    <property type="match status" value="1"/>
</dbReference>
<sequence>MHHGTSRRRRPHRSVTTLMSLPGSALRGGVRVAAAGAGVALDAAATAAGVGTALLRAPVAAVAAPAPAAILHLVADVAREAGSGRPARRCAANGARTWIEVRGLDGPDGAALGDRVLAAIRATPGVATAELHRPWCRLVVSTDPDGPTDRALRRIVERVETDCVATEHCAPTEDSAATEHPAAPPGLPGDDVLLVRRGVSAAAAVTGLVLTATGRRLRLPRLPGAAAAPVLVSDYHPRIRALVESALGTGRADLLLAAGTTVLHTLTLAPASAAVEAVTRTVLVGETLAMRRAWRDFEPELAAHAAVAHCPHRPARPTEPAAGVVERYTDRAGWAGLAGAAAAGMLTGKPAIAGTAALVAVPKATRTARESFAATLARGLAARGVLTLRPDVLRRLDRVDALVVDPRALYTSALTVTRLNGVPDRDRSAVWDRARAAVDRGIVTAGRHPVSAVPDAPGHLPADAQVLIGPVHDRYASAVLAAARRAGIAVVSAEDEAMGSLRNGFDRLEPVAESMDTTLFDVVDKLQRGGCTVAVLTVEAAQALGLADVGLGVLRDGHRPPWSADVMIRDLTGAWRILHALPAARTASRRGVEIARDASALGTLLMVPGVPGSGPESVTAGAAAGLWAGTSAARAALAAPLPQPRSAHDWHALPVDEVCALLPAPGDLLTPAADSGWRARTRMRVVRGVRRVGVRPLGSAADFTRAVRTELADPLTPVLATGSAASAVLGSPLDAVLVGSVLLLNAALSAAQRLRAERLLKRLLAVQDPPARRVAGPRGDRRYVGVPAAGLRPGHVVEVRPGEVVPADGRIVHADGVEVDESALTGESLPVAKQSESTPGAPLAERACMLYAGTTVLTGTAVTIVTAVGGATEARRATAMAPAQVREVGLQARLSTLTRRALPVSLGGGVLVAALGLLRGTGIRAAVTSGVAVTVAAVPEGLTLVATLAQVASARRLTKRSTLVRAPRSIEALSRVDVVCFDKTGTLSENRLRVVTVEAAPGFTRQDVLAYAARTGIPANGGAPEHATDVAIVESAHAAAVADRAAERTAHLPFRSGRAYAAAIAGNHLAVKGAPETMLGAYGDDSPELRERVHALAAEGLRVIAVGQRDLNHSETDWATDDPDALAELCGNGLRHVGLIGLSDTPRADAAGLLPALLEQGVAVRLVTGDHPVTAVAIAAELGLPVGTDQVLSGAEWDGLSHTERKHAVEQCLVFARMSPEHKVQIVQTLEHAGHVCAMVGDGANDAAAIRAASVGIGVASHGSDPARGAADVVLLEGRVAGLLDALDEGRVLWQRVQAAVAVLLGGNAGEVAFALLGSLVTGRSPLNARQLLLVNMLTDALPAAALAVSTPRIDGSGPAPRPDESALLHTVAVRGATTAAAATAAWAMARMTGSNARASTVALVALVGAQLGQTLLDSRSPLVVGTVLGSLAVMAALISTPGVSGLLGCVPIGPVGWTQALGCAGAATVLAAVASTAAQRLPAIGAVVTSVLAPREPGDASETPAATDPRVAPAGGEK</sequence>
<dbReference type="InterPro" id="IPR006068">
    <property type="entry name" value="ATPase_P-typ_cation-transptr_C"/>
</dbReference>
<dbReference type="EMBL" id="CCSD01000105">
    <property type="protein sequence ID" value="CDZ91935.1"/>
    <property type="molecule type" value="Genomic_DNA"/>
</dbReference>
<feature type="transmembrane region" description="Helical" evidence="8">
    <location>
        <begin position="901"/>
        <end position="918"/>
    </location>
</feature>
<dbReference type="Proteomes" id="UP000042997">
    <property type="component" value="Unassembled WGS sequence"/>
</dbReference>
<evidence type="ECO:0000256" key="3">
    <source>
        <dbReference type="ARBA" id="ARBA00022967"/>
    </source>
</evidence>
<evidence type="ECO:0000256" key="1">
    <source>
        <dbReference type="ARBA" id="ARBA00004651"/>
    </source>
</evidence>
<comment type="catalytic activity">
    <reaction evidence="6">
        <text>ATP + H2O = ADP + phosphate + H(+)</text>
        <dbReference type="Rhea" id="RHEA:13065"/>
        <dbReference type="ChEBI" id="CHEBI:15377"/>
        <dbReference type="ChEBI" id="CHEBI:15378"/>
        <dbReference type="ChEBI" id="CHEBI:30616"/>
        <dbReference type="ChEBI" id="CHEBI:43474"/>
        <dbReference type="ChEBI" id="CHEBI:456216"/>
    </reaction>
</comment>
<evidence type="ECO:0000256" key="6">
    <source>
        <dbReference type="ARBA" id="ARBA00049360"/>
    </source>
</evidence>
<protein>
    <submittedName>
        <fullName evidence="11">Metal cation transporting ATPase</fullName>
    </submittedName>
</protein>
<accession>A0A098BUP9</accession>
<dbReference type="SFLD" id="SFLDF00027">
    <property type="entry name" value="p-type_atpase"/>
    <property type="match status" value="1"/>
</dbReference>
<keyword evidence="2 8" id="KW-0812">Transmembrane</keyword>
<organism evidence="11 12">
    <name type="scientific">Rhodococcus ruber</name>
    <dbReference type="NCBI Taxonomy" id="1830"/>
    <lineage>
        <taxon>Bacteria</taxon>
        <taxon>Bacillati</taxon>
        <taxon>Actinomycetota</taxon>
        <taxon>Actinomycetes</taxon>
        <taxon>Mycobacteriales</taxon>
        <taxon>Nocardiaceae</taxon>
        <taxon>Rhodococcus</taxon>
    </lineage>
</organism>
<dbReference type="SFLD" id="SFLDG00002">
    <property type="entry name" value="C1.7:_P-type_atpase_like"/>
    <property type="match status" value="1"/>
</dbReference>